<dbReference type="Proteomes" id="UP000003357">
    <property type="component" value="Unassembled WGS sequence"/>
</dbReference>
<protein>
    <submittedName>
        <fullName evidence="1">Uncharacterized protein</fullName>
    </submittedName>
</protein>
<organism evidence="1 2">
    <name type="scientific">Streptococcus parasanguinis F0449</name>
    <dbReference type="NCBI Taxonomy" id="1095733"/>
    <lineage>
        <taxon>Bacteria</taxon>
        <taxon>Bacillati</taxon>
        <taxon>Bacillota</taxon>
        <taxon>Bacilli</taxon>
        <taxon>Lactobacillales</taxon>
        <taxon>Streptococcaceae</taxon>
        <taxon>Streptococcus</taxon>
    </lineage>
</organism>
<dbReference type="AlphaFoldDB" id="I2NMZ8"/>
<dbReference type="EMBL" id="AJMV01000061">
    <property type="protein sequence ID" value="EIG27209.1"/>
    <property type="molecule type" value="Genomic_DNA"/>
</dbReference>
<accession>I2NMZ8</accession>
<proteinExistence type="predicted"/>
<reference evidence="1 2" key="1">
    <citation type="submission" date="2012-04" db="EMBL/GenBank/DDBJ databases">
        <authorList>
            <person name="Harkins D.M."/>
            <person name="Madupu R."/>
            <person name="Durkin A.S."/>
            <person name="Torralba M."/>
            <person name="Methe B."/>
            <person name="Sutton G.G."/>
            <person name="Nelson K.E."/>
        </authorList>
    </citation>
    <scope>NUCLEOTIDE SEQUENCE [LARGE SCALE GENOMIC DNA]</scope>
    <source>
        <strain evidence="1 2">F0449</strain>
    </source>
</reference>
<name>I2NMZ8_STRPA</name>
<gene>
    <name evidence="1" type="ORF">HMPREF9971_1414</name>
</gene>
<sequence length="53" mass="6203">MFIFSFSKNSVTMFPFTTIIPFISLETEKFLLLSFQIFAGKTKYRDLLVGHYS</sequence>
<evidence type="ECO:0000313" key="1">
    <source>
        <dbReference type="EMBL" id="EIG27209.1"/>
    </source>
</evidence>
<evidence type="ECO:0000313" key="2">
    <source>
        <dbReference type="Proteomes" id="UP000003357"/>
    </source>
</evidence>
<comment type="caution">
    <text evidence="1">The sequence shown here is derived from an EMBL/GenBank/DDBJ whole genome shotgun (WGS) entry which is preliminary data.</text>
</comment>